<dbReference type="EMBL" id="MCOG01000031">
    <property type="protein sequence ID" value="ORY74022.1"/>
    <property type="molecule type" value="Genomic_DNA"/>
</dbReference>
<feature type="chain" id="PRO_5012553557" evidence="1">
    <location>
        <begin position="27"/>
        <end position="154"/>
    </location>
</feature>
<comment type="caution">
    <text evidence="2">The sequence shown here is derived from an EMBL/GenBank/DDBJ whole genome shotgun (WGS) entry which is preliminary data.</text>
</comment>
<name>A0A1Y2ER69_9FUNG</name>
<keyword evidence="3" id="KW-1185">Reference proteome</keyword>
<keyword evidence="1" id="KW-0732">Signal</keyword>
<dbReference type="OrthoDB" id="1600564at2759"/>
<dbReference type="AlphaFoldDB" id="A0A1Y2ER69"/>
<sequence>MNGMVIPLLLLFGLVLMNLIDKTINGEKIIEDAISEEKDTKDIISMFNNGSRLSRGNLPNLILNLKSFVEDFKYLYSDTNIFIYNSYDEFRYILENYSNYNLTEINTFSMNEYEIHFNAIFIFDIEANVIFVLDFQYVFFCLLYVVYQQIGNKE</sequence>
<protein>
    <submittedName>
        <fullName evidence="2">Uncharacterized protein</fullName>
    </submittedName>
</protein>
<dbReference type="Proteomes" id="UP000193920">
    <property type="component" value="Unassembled WGS sequence"/>
</dbReference>
<organism evidence="2 3">
    <name type="scientific">Neocallimastix californiae</name>
    <dbReference type="NCBI Taxonomy" id="1754190"/>
    <lineage>
        <taxon>Eukaryota</taxon>
        <taxon>Fungi</taxon>
        <taxon>Fungi incertae sedis</taxon>
        <taxon>Chytridiomycota</taxon>
        <taxon>Chytridiomycota incertae sedis</taxon>
        <taxon>Neocallimastigomycetes</taxon>
        <taxon>Neocallimastigales</taxon>
        <taxon>Neocallimastigaceae</taxon>
        <taxon>Neocallimastix</taxon>
    </lineage>
</organism>
<accession>A0A1Y2ER69</accession>
<gene>
    <name evidence="2" type="ORF">LY90DRAFT_502881</name>
</gene>
<reference evidence="2 3" key="1">
    <citation type="submission" date="2016-08" db="EMBL/GenBank/DDBJ databases">
        <title>A Parts List for Fungal Cellulosomes Revealed by Comparative Genomics.</title>
        <authorList>
            <consortium name="DOE Joint Genome Institute"/>
            <person name="Haitjema C.H."/>
            <person name="Gilmore S.P."/>
            <person name="Henske J.K."/>
            <person name="Solomon K.V."/>
            <person name="De Groot R."/>
            <person name="Kuo A."/>
            <person name="Mondo S.J."/>
            <person name="Salamov A.A."/>
            <person name="Labutti K."/>
            <person name="Zhao Z."/>
            <person name="Chiniquy J."/>
            <person name="Barry K."/>
            <person name="Brewer H.M."/>
            <person name="Purvine S.O."/>
            <person name="Wright A.T."/>
            <person name="Boxma B."/>
            <person name="Van Alen T."/>
            <person name="Hackstein J.H."/>
            <person name="Baker S.E."/>
            <person name="Grigoriev I.V."/>
            <person name="O'Malley M.A."/>
        </authorList>
    </citation>
    <scope>NUCLEOTIDE SEQUENCE [LARGE SCALE GENOMIC DNA]</scope>
    <source>
        <strain evidence="2 3">G1</strain>
    </source>
</reference>
<evidence type="ECO:0000256" key="1">
    <source>
        <dbReference type="SAM" id="SignalP"/>
    </source>
</evidence>
<evidence type="ECO:0000313" key="3">
    <source>
        <dbReference type="Proteomes" id="UP000193920"/>
    </source>
</evidence>
<feature type="signal peptide" evidence="1">
    <location>
        <begin position="1"/>
        <end position="26"/>
    </location>
</feature>
<proteinExistence type="predicted"/>
<evidence type="ECO:0000313" key="2">
    <source>
        <dbReference type="EMBL" id="ORY74022.1"/>
    </source>
</evidence>